<dbReference type="SUPFAM" id="SSF47336">
    <property type="entry name" value="ACP-like"/>
    <property type="match status" value="6"/>
</dbReference>
<dbReference type="GO" id="GO:0005737">
    <property type="term" value="C:cytoplasm"/>
    <property type="evidence" value="ECO:0007669"/>
    <property type="project" value="TreeGrafter"/>
</dbReference>
<dbReference type="InterPro" id="IPR010071">
    <property type="entry name" value="AA_adenyl_dom"/>
</dbReference>
<feature type="region of interest" description="Disordered" evidence="4">
    <location>
        <begin position="2038"/>
        <end position="2061"/>
    </location>
</feature>
<dbReference type="InterPro" id="IPR045851">
    <property type="entry name" value="AMP-bd_C_sf"/>
</dbReference>
<feature type="domain" description="Carrier" evidence="5">
    <location>
        <begin position="1006"/>
        <end position="1080"/>
    </location>
</feature>
<evidence type="ECO:0000313" key="7">
    <source>
        <dbReference type="Proteomes" id="UP000663929"/>
    </source>
</evidence>
<evidence type="ECO:0000313" key="6">
    <source>
        <dbReference type="EMBL" id="QTD49841.1"/>
    </source>
</evidence>
<dbReference type="CDD" id="cd05930">
    <property type="entry name" value="A_NRPS"/>
    <property type="match status" value="6"/>
</dbReference>
<protein>
    <submittedName>
        <fullName evidence="6">Non-ribosomal peptide synthase/polyketide synthase</fullName>
    </submittedName>
</protein>
<dbReference type="PANTHER" id="PTHR45527:SF1">
    <property type="entry name" value="FATTY ACID SYNTHASE"/>
    <property type="match status" value="1"/>
</dbReference>
<evidence type="ECO:0000256" key="3">
    <source>
        <dbReference type="ARBA" id="ARBA00022553"/>
    </source>
</evidence>
<dbReference type="FunFam" id="1.10.1200.10:FF:000016">
    <property type="entry name" value="Non-ribosomal peptide synthase"/>
    <property type="match status" value="2"/>
</dbReference>
<dbReference type="Pfam" id="PF00550">
    <property type="entry name" value="PP-binding"/>
    <property type="match status" value="6"/>
</dbReference>
<dbReference type="Gene3D" id="3.30.300.30">
    <property type="match status" value="6"/>
</dbReference>
<dbReference type="NCBIfam" id="TIGR01733">
    <property type="entry name" value="AA-adenyl-dom"/>
    <property type="match status" value="6"/>
</dbReference>
<feature type="region of interest" description="Disordered" evidence="4">
    <location>
        <begin position="6272"/>
        <end position="6291"/>
    </location>
</feature>
<evidence type="ECO:0000256" key="4">
    <source>
        <dbReference type="SAM" id="MobiDB-lite"/>
    </source>
</evidence>
<dbReference type="SUPFAM" id="SSF56801">
    <property type="entry name" value="Acetyl-CoA synthetase-like"/>
    <property type="match status" value="6"/>
</dbReference>
<dbReference type="InterPro" id="IPR020806">
    <property type="entry name" value="PKS_PP-bd"/>
</dbReference>
<dbReference type="InterPro" id="IPR023213">
    <property type="entry name" value="CAT-like_dom_sf"/>
</dbReference>
<dbReference type="Gene3D" id="3.40.50.980">
    <property type="match status" value="6"/>
</dbReference>
<dbReference type="Gene3D" id="3.30.559.10">
    <property type="entry name" value="Chloramphenicol acetyltransferase-like domain"/>
    <property type="match status" value="7"/>
</dbReference>
<dbReference type="Gene3D" id="3.30.559.30">
    <property type="entry name" value="Nonribosomal peptide synthetase, condensation domain"/>
    <property type="match status" value="7"/>
</dbReference>
<dbReference type="NCBIfam" id="NF003417">
    <property type="entry name" value="PRK04813.1"/>
    <property type="match status" value="6"/>
</dbReference>
<dbReference type="Gene3D" id="2.30.38.10">
    <property type="entry name" value="Luciferase, Domain 3"/>
    <property type="match status" value="3"/>
</dbReference>
<dbReference type="SMART" id="SM00823">
    <property type="entry name" value="PKS_PP"/>
    <property type="match status" value="6"/>
</dbReference>
<dbReference type="GO" id="GO:0044550">
    <property type="term" value="P:secondary metabolite biosynthetic process"/>
    <property type="evidence" value="ECO:0007669"/>
    <property type="project" value="TreeGrafter"/>
</dbReference>
<dbReference type="GO" id="GO:0072330">
    <property type="term" value="P:monocarboxylic acid biosynthetic process"/>
    <property type="evidence" value="ECO:0007669"/>
    <property type="project" value="UniProtKB-ARBA"/>
</dbReference>
<evidence type="ECO:0000259" key="5">
    <source>
        <dbReference type="PROSITE" id="PS50075"/>
    </source>
</evidence>
<keyword evidence="7" id="KW-1185">Reference proteome</keyword>
<dbReference type="PROSITE" id="PS00455">
    <property type="entry name" value="AMP_BINDING"/>
    <property type="match status" value="6"/>
</dbReference>
<dbReference type="Gene3D" id="1.10.1200.10">
    <property type="entry name" value="ACP-like"/>
    <property type="match status" value="6"/>
</dbReference>
<dbReference type="InterPro" id="IPR020845">
    <property type="entry name" value="AMP-binding_CS"/>
</dbReference>
<dbReference type="PROSITE" id="PS00012">
    <property type="entry name" value="PHOSPHOPANTETHEINE"/>
    <property type="match status" value="2"/>
</dbReference>
<sequence length="6825" mass="761766">MRRHLVCRGVLAPFGAVLGISQSNPNRIEVRPLAPRSGHPLSPNQRDVWFDQLRYPDSTLYNQGGLIHIEGPLKPSVLRRSLKRQLRDHDCFQLGFRTTRSGQPRQAPMEPEKISLPVVDLADEGHFQEALHQRAQPLFDQPFDLAKPPLCRFMLFRESAQSHHLLVVFHHLIMDGYGIFLFVQRLFDTYRIMQRHQKLDLPKPPPFLGRKDGPRPDRAEKSEQFWHDRLKELPPPLQPHRRNMPAPAATQADLNAGIQEQTLPRFLLLRLEHVARIHRLGIFPMFLTAYSACLHHCFGGNRTPIGVSLLNRSGKNAKQTLGHFVDTSLVLPHLDVNQPFSACCAAIMRELRSVYRHHALPFAALAQMGAAMDRDRLFDASFSYETPGFPHSYGKLRLDYKALLTRQLQHPIHLSVRNYREDRDLPVYLEYQTHFMDAFAAREFASLFCKVLTQASEHPERTPARMLAEIRREDPRPAHWSGLDAPTLPPITTIPRLFQHRATEHPDHLALIAGEQSLTYGALFDRASRLAALIATHFGVRRGEVVPILTDHPETMLTAMFAVLQAGAAFLPLNPNDPPGRRRRVLQQCGAHLILCDGENQTRIAMESDLEPVRADRLPEQVPRAPIRAVSPDDAAYVIFTSGTTGRPKGVIVPHGAVVNLATQFLKADLADWPNPQNMAVMDAFFFDAAFHSLFGALLHGHTLHVIPREMAAHPDQVAGFLEKHQIDGINLAPRLLRALYAHADMTGKTLPRSFIDTGTEPLEHEDVTLVFDEPARAALRLTNYYGPTEACVEVTRFPMIAETLARLDEVPIGRPNGGIQVLILDEHMDWAPPGFAGEIYIGGPCLARGYLGSSALTAARFVPHPFRQGQRLYRTGDRGRWLEDGNLAFMGRIDLQLKLRGYRIEPAEIEYHLKRQPEVKRAVVGLHTQDREEPVLVAWLEAQGELDTHALRARLTRVLPHYMMPSHLVTLEALPETPGGAVDRAALPDPVEAGKDQREKRKGRTPRNDLERLLVRIWSHALDQPEIGIHDNFFALGGQSLTAARVLADLREEGLNPHFRDMFDYPTVASLAGYLRDHVGTPAPRMESAPVTESYPLSHGQERLWLLHQTEPHPAAYNMAGAILLEGPLDVAALGESISLLFQRHQVLRTAILAGGTEPRQVLLPVPENPLRLRDLRERSNPMDSARRAALREAMITFDLELSVPFHALLLQLSEETNVLVLNLHHIAGDGESLKVLMRDLAAGYTTQTENDNFALADPGVQYRDFAVWQRGGAKSAAWDAAAAFWSKHLGDPPEPLLLPLDRPRPPVRTAAGARLRRSLGNAAAVAIDSLARSGATTHFSVLVALTQAFLYRLCGQDDLCLGTLVSGRNHPDVGETVGFFVNTVVLRDHVCGTAPLSVRIARATATVTNAFEHGDYPFDLVVGGVSAPRDPSHHPLFDVLITLDTEDPPVPELPGILATPLELSPPLSKFDLSFEFHLNESGLALELAYNADLFDVPTIELLVARFDLMAQRWIERPETPLCRLDLLTEEEHRALHIPPLEPPMAGRDLISQFRERVRAEPELPALVFRERVTTQAELEKTASRICAALQQEHEVNPGDVVVLAAERDPRMIAAMLGVLQCGAAYCWLDRDQPAKRRAALLEASGARLWIGLPETMTPAGDPAGVTAVSVDVLIATGRSKTARQVPLAPDLPAYLIFTSGSTGDPKPLFIPHRAVGALVATTRDRLPGRSTTPVNLACSGALIFDATVHEIYLSLLMGHTLFLVPEEIAGEPHLLLTYLETHPIQMIGLTPTLLTALIDAGLGLRPLTMEHLILGGEPLSPEQVGRLRERPHAAAIGITNAYGPTEACVDATHYVLPPGPPEEGPVPIGTPLDHARVVLRDRDGNPVPPGFTGELCIGGVGLALGYQDMPAKTAHAFRPDPYLSGSRLYHSGDRARLRRDGNLMFLGRGDDQVKVRGYRIECGEVEAALKKLPAVQEALVLPRASQSAGTVLVAYLRVDGARAGGLRQELARLLPTYMLPAHMVLLESFPRTATGKLDRNALPDPHGAAATSAAQHEPPHDGLERVLADLWREVLGHTRIGRHDNFFELGGHSLSATRLATAIHRRLDTRPSARDIFEHPTIAALASYLCEREPTLFHAIPRQPEAPNYPVSHAQKRVWVARQMAGDSAAYNMPESYWLDGPLDRDALVTAFGELYRRHEVLRTTFTFVQNEVRQVIGEEEEPPFTLVDLRGSRDPDGAALRLAQGETRTPFDLEKEPPIRLMLIRVADHRHLLMVNLHHIAVDGWSARIFWQSLGEIYQAVLQKDPMPPGPPLQYRDYTAWQHELLSGSTLDSHRQYWRRHLAGDLPVLQFPTDAPRPALRTYQGAEQRIHLSAETTRGLHKLARSHATTPFAVLAATVFTLLYRYTGQRDLICGMTVAGRRHADLDRLIGLFLNTLPLRCQPEGRQPFVELLADVRDTLNDALEHQDYPIDLLIEDLGVRTDPSRSPLFDVLLVMQNQQDQGPNFPGISAESLPQPKGEAKFDLSFYFREDKGRMGMALEYNVELFDQERMQRLAGHFQRLINTAVRDPKTPLCRLPMLGNAERHRLLGGFNQTSVPFDNGYTLSEAFSACAALFPDRPALVFAGRTHGYGELDAVTNSVARALSQQQAVAPGDFVAVFTRRSDWTIIAILGVLKAGAAYLALDPGQPPARSAYMVRNAGCKLVLSDGTPLPADLLETNMRTVDLRTITAEPEHLPMKAPSTAPAYVIYTSGSTGKPKGVIVSHRSVMNLVAGLENEIYGHHRQHLHEALIAPFIFDASVQQIFGALLLCHTLHVIDEETRRDPSTLCAYLGRHHIGIFDVTPGMFRALLEHDFGNRRTDLRHITIGAEEVSTDLVATWLNRPNSGGVRFTNTYGPTEATVECLTHTLAPDESLQGSSIPIGLPMANTRVYLLDRDGDLVPTGVPGEICIAGEGLAMGYLNQPATTADAFRPNPFEAGERIYHTGDLGIRRPDGVIQFLGRRDDQVKIHGYRIECGEIEQALLRHPDIRGALVLAKAWTGTDTELAAYLLGPELPTSELREHLARFLPAYMIPRYLVFMERFPLNASDKIDRTALPDPLIHGRPSSAGAIAPRDPLESRLSDLWRKVLHIPEKAALGIHDNFFERGGHSLTATRLASGIHQVLSVALPLRVLFQAPTIAEQAAVIRKQERSAFEPIKPAPTAAHYPLSHAQKRLWLLHQIEKNPIAYNIPAFTLLKGDLDVSALRQAFFKLFQRHETLRTHFDMVDEEPRQFVHPSLPLPFSQLDLSDLHDPELVADGYARKEATTPFDLRQGPLMRIVLLTLGLRRHLLLVTMHHIIADGWSLGVWLKELVTYYEAARAGRFPRLRSLKIQYRDYAIWQNHRLAGGFFERQRAYWHKRLAPPMEPLEMPTAKPRPREPGFNGSKVHFQLDPPLLEGLHELAGRHGASLYMALVALVKVLLYRYTGQSEIRIGSPIAGRNHADLEHQIGFFANTLVLRDFLNGDDTFEQVLGSVRETTTEAYDHQDYPFDLLVEELATERDLSRSPLFDVLLVLQNNELEAEDPPGLTLKPFDVDATVAKFDLLFDFREGPTGLDITLEYNSDLFTRPGMFRLVSHLLELTKSLLSHPRRPIARLGMLTQLDRIQLMSTFCPDQQTFSQTESVIELFEGAASRMFRHTALVHGDTKWTYHQLNQAVNQWAHQLREVHRVKPGDVVGVLPNRDPWAVVAMLAVLKSGAIYLPIDPENPTTRRAAIIVDAGCTLLLIGSGQDLPELAMAPPAFAIERLPEASKINPQVVSVQEDPAYIVYTSGSTGSPKGVVGTHRCLYNLMQWQRTSHRTMREARTLQYAALGFDVAVQEMLFTLITGGELHLIDDEMRYDIDRLTHYIAQHEIESLTMPYSVLNLLLHETAELDKLASLRHVITSGEQPYLTKGIRRFLASQPEAQLHNQYGPSETHVVTSFTVNHESEIEGRIPLGRPVSNTRVYVMDRYGQVLPIGCYGELWIGGANVGLGYVNQPELTDRRFVARDDLPDTMLYRSGDIGRWNEDGHLEFVGREDEQVKLRGFRVESNEVRRAMKAHASIQAAAIAIWHNDHQEPVLAGYYVAEPAVSPEALRSFVARLLPSYMVPSHMIPLEKIPLTRNGKLDNAALPRPAALDRDLARPFQMPRDRLERELATVWAGILGRERISVDDHYFELGGTSLDGMRLVAAVQRNLGREMRLRDLFQAPTVRQLAERLRDHDTVTYSEIEPAPKSEYYPASHGQTRLWLLQRMDPESVSYSIPAFFRAVGPLDTEAFRKSIEALVARHEALRTTLHRVDHQIFQKVHNSMADVMRHIDLGGLEAAEAQREGAELARREVLSPFDLERGPLLRAVLVHLNPENHLILLNMHHVVVDGWSMRILIRELQVLYQAFREGRANPLSPLTIQYKDHTIWLERMLHGGDLIRQREFWLRKLSPPPPPLNLPLRSKRPSVARAEGALSEFRFDAELSEALHELARRERVSLFMLLQALVKVLLHRYSGQADIVTGSPIAGRLHPDLDQQVGFYVNLLVLRDTLDPDTSFRDLLRQVHDTTAEAFEYQIYPFDQLLDDLPGNRDPSRSPLFDVLVVLQDDINDAPELEGLNLSPYPHLTLVSRFDLTFNFAQDREGLRYDLEYKTSLFHAGMIDRFSAHLQTLARSVTRDPARRLATLELLPQQELQQLRGLQAQATDNQLFPHLARGFERTVSRDPEAPAIYCYGRMMRYGELNGYANGLAMELLKYDLSSREPVIAVLTELGELSTIAMLAVLKIGGVYLPLSQAIPSERAEMMLRDAGASLLITQTELLNMLFDQDPPCAVHLQDRLPKPVGPSPNRQIDPDQAAYLIFTSGSTGHPKGVVCTHRGLINTAVDQGRAFAVTPRDRLLKLADVSFDASLYESFIALLHGASLVYVDYDTFRDHAGFRTFLEEQRVSWAVLPPAYLRLLEKAPLPSLRILISAGEAAHPDDARHYAGELGFVNAYGPTEASVCVSNHFAEQGRAYEEGVPLGRPIANTELWVLDAAWQPVPLGVEGEIAIAGVGLARSYLSASQTAARFVPHPLEEGRRIYLTGDRGRWSEAGELMYLGRTDHQVSLRGFRIECDEVRHALLRHSRVRQAHVMMRRVRGEEALVAYIAGDDLPKPQALRDFLGHHLFSYMVPSFFVNLETLPLTPNGKIDIRALPEPSRGGIAPERDEPPRDDLEKTLLGIWCDLLDLDEISIHDNFFELGGHSLTAVRLKACLVSEWNLDLSARAVFEHPTIAELAAHIDRLQIANYRAIPRRGEDLGEIPTSYAQRRLWLLHQIGDSDRAYHLSAAFWIDGPLDPDALSTALEALVTRHPSLRTTFVEHEGEPVQRILPTPGGFTLYRTELKEKKPTERQAAAIGLAQTHDAAPFNLAEGPPFRAMLIQVAPDHWLLSLTLHHLVADGWSVAILVQELTHLYGTQVRGATSDLPAPERDYADFALWQRDRMQDPEMAAHRDYWHKRLHPLPPVVTLPGDFTRTAVRGYRAVLHEHQIGPELIDPLRNLAARFDTSPFTLWLSLFAVVLYRHTGQRDLSLGTITAGRDRAELAPIVGMFVNTLVLRIGLDPDASFRDFFQQVRQRLRSDMDHADYPFDLLVEELAPPRDLAHNPLFDVLFVYQNNEAPPMDLAGVSLRPAETADFHAKFDLSVQLADTEDGGLVIQLMYREDLYRPDRIARLAAQMEQAARSMLADDEVAVGHLEVLPPQERDLVTRRFAQAPSKPYPLHRTAAELFLESAAKHNRGTAVVAGEERLGYADLARAVNQLGFRLRAAGAGPERVVAVAVPRSRIEWILSLLAVLETGAVYVYLDPEAPLHYRRHIAQSAQCRLLIHWGTMAVDGLELPRGCRTLDLAHPEPEAWETATEAPQTQAQVTNAAYLIYTSGSTGQPKGVTVTHRGFVNATLAKIDRYGVEPGDRLLQFAAPSFDVSLSEIFMALLSGATLVLMDREALAPHRFPDFVAERRISVLTLPPTYLQLLDNHPLPGLRVLASSGDHVHRGDAAFYSGKKHFFNAYGPTETSVCSHLYEVPVGFGASLPIPVGRPLVNTLTLILDDTGQPVPIGVPGEVFIGGTGLGRGYHAEPARTAERFVPYPRSLDGGGTSLQDRNLFAGQRLYRTGDRGRWTEEGMLEILGRDDDQVKIRGFRVSCQGVTATLRRHPGVADAVVTPWREAGGETRLLAFVVWHSPKEEDIEVQVRHYLAEQLPAYTLPSRFIELLSLPLGPTGKVDIGKLPVPSSPSPERGQKVATPPSDLVEAKLSRLWCDLLDCAPPMYESHFFELGGHSLKAALLVARLRRDLHVDLPLRSVFRHPTFGDQLAQVRAATGLKPRLTIPPIEAAPESKDYPLLPAQARLWFLDRLAEAGDATYLMVGGYRLQGELDSVALRRATFTLVARHEMLRAVFSEREGAPRLRFLSAEESPLESHLIWCPQTKKADLARVVAQKVTAPFDLGAAPPWRVVMVPTGKRKVHLYLALHHILTDGWGLHVLLADWAALYRAFAANREDPLPAPEVSFRDVTVWQETQDWQGQRAYWTRQLAAMPDPPPMPHDYPLQPNQPPRAGLLTSHLEAEVTTHLTELAIRRGTTLANVVLAGYFCLVHQLTARQDLWIGIGHANRDRPELERLVGLLVNVLVIRLDLDPEWRFETLLDRVTTEVQSGMANGAYPFERVVEDVCGARGGERQPLVNLMYSFQNFRDLHLGGVPGTPGEGEPTATKKGALRIDPLEEVEQPTAKFELTLYAARTEDGGLRCQWEYDARLYAEETISDMAAQLVDVLRAVAGTTQEA</sequence>
<dbReference type="NCBIfam" id="NF004282">
    <property type="entry name" value="PRK05691.1"/>
    <property type="match status" value="7"/>
</dbReference>
<dbReference type="CDD" id="cd19531">
    <property type="entry name" value="LCL_NRPS-like"/>
    <property type="match status" value="6"/>
</dbReference>
<gene>
    <name evidence="6" type="ORF">J3U87_30025</name>
</gene>
<dbReference type="PANTHER" id="PTHR45527">
    <property type="entry name" value="NONRIBOSOMAL PEPTIDE SYNTHETASE"/>
    <property type="match status" value="1"/>
</dbReference>
<feature type="domain" description="Carrier" evidence="5">
    <location>
        <begin position="2060"/>
        <end position="2135"/>
    </location>
</feature>
<keyword evidence="2" id="KW-0596">Phosphopantetheine</keyword>
<feature type="domain" description="Carrier" evidence="5">
    <location>
        <begin position="4171"/>
        <end position="4246"/>
    </location>
</feature>
<organism evidence="6 7">
    <name type="scientific">Sulfidibacter corallicola</name>
    <dbReference type="NCBI Taxonomy" id="2818388"/>
    <lineage>
        <taxon>Bacteria</taxon>
        <taxon>Pseudomonadati</taxon>
        <taxon>Acidobacteriota</taxon>
        <taxon>Holophagae</taxon>
        <taxon>Acanthopleuribacterales</taxon>
        <taxon>Acanthopleuribacteraceae</taxon>
        <taxon>Sulfidibacter</taxon>
    </lineage>
</organism>
<evidence type="ECO:0000256" key="2">
    <source>
        <dbReference type="ARBA" id="ARBA00022450"/>
    </source>
</evidence>
<dbReference type="InterPro" id="IPR009081">
    <property type="entry name" value="PP-bd_ACP"/>
</dbReference>
<proteinExistence type="predicted"/>
<dbReference type="Pfam" id="PF00501">
    <property type="entry name" value="AMP-binding"/>
    <property type="match status" value="6"/>
</dbReference>
<reference evidence="6" key="1">
    <citation type="submission" date="2021-03" db="EMBL/GenBank/DDBJ databases">
        <title>Acanthopleuribacteraceae sp. M133.</title>
        <authorList>
            <person name="Wang G."/>
        </authorList>
    </citation>
    <scope>NUCLEOTIDE SEQUENCE</scope>
    <source>
        <strain evidence="6">M133</strain>
    </source>
</reference>
<accession>A0A8A4TLT5</accession>
<dbReference type="SUPFAM" id="SSF52777">
    <property type="entry name" value="CoA-dependent acyltransferases"/>
    <property type="match status" value="14"/>
</dbReference>
<dbReference type="InterPro" id="IPR036736">
    <property type="entry name" value="ACP-like_sf"/>
</dbReference>
<feature type="region of interest" description="Disordered" evidence="4">
    <location>
        <begin position="980"/>
        <end position="1007"/>
    </location>
</feature>
<comment type="cofactor">
    <cofactor evidence="1">
        <name>pantetheine 4'-phosphate</name>
        <dbReference type="ChEBI" id="CHEBI:47942"/>
    </cofactor>
</comment>
<dbReference type="FunFam" id="1.10.1200.10:FF:000005">
    <property type="entry name" value="Nonribosomal peptide synthetase 1"/>
    <property type="match status" value="3"/>
</dbReference>
<feature type="domain" description="Carrier" evidence="5">
    <location>
        <begin position="3118"/>
        <end position="3193"/>
    </location>
</feature>
<feature type="domain" description="Carrier" evidence="5">
    <location>
        <begin position="5216"/>
        <end position="5291"/>
    </location>
</feature>
<dbReference type="PROSITE" id="PS50075">
    <property type="entry name" value="CARRIER"/>
    <property type="match status" value="6"/>
</dbReference>
<evidence type="ECO:0000256" key="1">
    <source>
        <dbReference type="ARBA" id="ARBA00001957"/>
    </source>
</evidence>
<feature type="domain" description="Carrier" evidence="5">
    <location>
        <begin position="6290"/>
        <end position="6365"/>
    </location>
</feature>
<dbReference type="InterPro" id="IPR001242">
    <property type="entry name" value="Condensation_dom"/>
</dbReference>
<dbReference type="InterPro" id="IPR025110">
    <property type="entry name" value="AMP-bd_C"/>
</dbReference>
<dbReference type="KEGG" id="scor:J3U87_30025"/>
<dbReference type="Pfam" id="PF00668">
    <property type="entry name" value="Condensation"/>
    <property type="match status" value="7"/>
</dbReference>
<dbReference type="InterPro" id="IPR042099">
    <property type="entry name" value="ANL_N_sf"/>
</dbReference>
<dbReference type="GO" id="GO:0003824">
    <property type="term" value="F:catalytic activity"/>
    <property type="evidence" value="ECO:0007669"/>
    <property type="project" value="InterPro"/>
</dbReference>
<dbReference type="GO" id="GO:0031177">
    <property type="term" value="F:phosphopantetheine binding"/>
    <property type="evidence" value="ECO:0007669"/>
    <property type="project" value="InterPro"/>
</dbReference>
<name>A0A8A4TLT5_SULCO</name>
<dbReference type="GO" id="GO:0043041">
    <property type="term" value="P:amino acid activation for nonribosomal peptide biosynthetic process"/>
    <property type="evidence" value="ECO:0007669"/>
    <property type="project" value="TreeGrafter"/>
</dbReference>
<dbReference type="InterPro" id="IPR000873">
    <property type="entry name" value="AMP-dep_synth/lig_dom"/>
</dbReference>
<keyword evidence="3" id="KW-0597">Phosphoprotein</keyword>
<dbReference type="EMBL" id="CP071793">
    <property type="protein sequence ID" value="QTD49841.1"/>
    <property type="molecule type" value="Genomic_DNA"/>
</dbReference>
<dbReference type="Pfam" id="PF13193">
    <property type="entry name" value="AMP-binding_C"/>
    <property type="match status" value="3"/>
</dbReference>
<dbReference type="Proteomes" id="UP000663929">
    <property type="component" value="Chromosome"/>
</dbReference>
<dbReference type="InterPro" id="IPR006162">
    <property type="entry name" value="Ppantetheine_attach_site"/>
</dbReference>
<dbReference type="Gene3D" id="3.40.50.12780">
    <property type="entry name" value="N-terminal domain of ligase-like"/>
    <property type="match status" value="3"/>
</dbReference>
<dbReference type="RefSeq" id="WP_237379473.1">
    <property type="nucleotide sequence ID" value="NZ_CP071793.1"/>
</dbReference>